<organism evidence="1 2">
    <name type="scientific">Scutellospora calospora</name>
    <dbReference type="NCBI Taxonomy" id="85575"/>
    <lineage>
        <taxon>Eukaryota</taxon>
        <taxon>Fungi</taxon>
        <taxon>Fungi incertae sedis</taxon>
        <taxon>Mucoromycota</taxon>
        <taxon>Glomeromycotina</taxon>
        <taxon>Glomeromycetes</taxon>
        <taxon>Diversisporales</taxon>
        <taxon>Gigasporaceae</taxon>
        <taxon>Scutellospora</taxon>
    </lineage>
</organism>
<name>A0ACA9LRR5_9GLOM</name>
<accession>A0ACA9LRR5</accession>
<gene>
    <name evidence="1" type="ORF">SCALOS_LOCUS4863</name>
</gene>
<keyword evidence="2" id="KW-1185">Reference proteome</keyword>
<feature type="non-terminal residue" evidence="1">
    <location>
        <position position="58"/>
    </location>
</feature>
<comment type="caution">
    <text evidence="1">The sequence shown here is derived from an EMBL/GenBank/DDBJ whole genome shotgun (WGS) entry which is preliminary data.</text>
</comment>
<dbReference type="EMBL" id="CAJVPM010007070">
    <property type="protein sequence ID" value="CAG8541600.1"/>
    <property type="molecule type" value="Genomic_DNA"/>
</dbReference>
<protein>
    <submittedName>
        <fullName evidence="1">4731_t:CDS:1</fullName>
    </submittedName>
</protein>
<evidence type="ECO:0000313" key="2">
    <source>
        <dbReference type="Proteomes" id="UP000789860"/>
    </source>
</evidence>
<evidence type="ECO:0000313" key="1">
    <source>
        <dbReference type="EMBL" id="CAG8541600.1"/>
    </source>
</evidence>
<sequence>MAITTRAKHRQLEKQQSTLSEDDRFSENQFLDYISDDNDIFVDNYNGDKTNSNNEKDY</sequence>
<proteinExistence type="predicted"/>
<reference evidence="1" key="1">
    <citation type="submission" date="2021-06" db="EMBL/GenBank/DDBJ databases">
        <authorList>
            <person name="Kallberg Y."/>
            <person name="Tangrot J."/>
            <person name="Rosling A."/>
        </authorList>
    </citation>
    <scope>NUCLEOTIDE SEQUENCE</scope>
    <source>
        <strain evidence="1">AU212A</strain>
    </source>
</reference>
<dbReference type="Proteomes" id="UP000789860">
    <property type="component" value="Unassembled WGS sequence"/>
</dbReference>